<organism evidence="1">
    <name type="scientific">Glycine soja</name>
    <name type="common">Wild soybean</name>
    <dbReference type="NCBI Taxonomy" id="3848"/>
    <lineage>
        <taxon>Eukaryota</taxon>
        <taxon>Viridiplantae</taxon>
        <taxon>Streptophyta</taxon>
        <taxon>Embryophyta</taxon>
        <taxon>Tracheophyta</taxon>
        <taxon>Spermatophyta</taxon>
        <taxon>Magnoliopsida</taxon>
        <taxon>eudicotyledons</taxon>
        <taxon>Gunneridae</taxon>
        <taxon>Pentapetalae</taxon>
        <taxon>rosids</taxon>
        <taxon>fabids</taxon>
        <taxon>Fabales</taxon>
        <taxon>Fabaceae</taxon>
        <taxon>Papilionoideae</taxon>
        <taxon>50 kb inversion clade</taxon>
        <taxon>NPAAA clade</taxon>
        <taxon>indigoferoid/millettioid clade</taxon>
        <taxon>Phaseoleae</taxon>
        <taxon>Glycine</taxon>
        <taxon>Glycine subgen. Soja</taxon>
    </lineage>
</organism>
<dbReference type="EMBL" id="KN660270">
    <property type="protein sequence ID" value="KHN17437.1"/>
    <property type="molecule type" value="Genomic_DNA"/>
</dbReference>
<dbReference type="Proteomes" id="UP000053555">
    <property type="component" value="Unassembled WGS sequence"/>
</dbReference>
<reference evidence="1" key="1">
    <citation type="submission" date="2014-07" db="EMBL/GenBank/DDBJ databases">
        <title>Identification of a novel salt tolerance gene in wild soybean by whole-genome sequencing.</title>
        <authorList>
            <person name="Lam H.-M."/>
            <person name="Qi X."/>
            <person name="Li M.-W."/>
            <person name="Liu X."/>
            <person name="Xie M."/>
            <person name="Ni M."/>
            <person name="Xu X."/>
        </authorList>
    </citation>
    <scope>NUCLEOTIDE SEQUENCE [LARGE SCALE GENOMIC DNA]</scope>
    <source>
        <tissue evidence="1">Root</tissue>
    </source>
</reference>
<sequence>MILKELQFVVWTISFFHGPHPDQDEKLFQQKIRKIWSSSYKQRRNLLNYL</sequence>
<dbReference type="AlphaFoldDB" id="A0A0B2QC94"/>
<proteinExistence type="predicted"/>
<protein>
    <submittedName>
        <fullName evidence="1">Uncharacterized protein</fullName>
    </submittedName>
</protein>
<accession>A0A0B2QC94</accession>
<gene>
    <name evidence="1" type="ORF">glysoja_026980</name>
</gene>
<name>A0A0B2QC94_GLYSO</name>
<evidence type="ECO:0000313" key="1">
    <source>
        <dbReference type="EMBL" id="KHN17437.1"/>
    </source>
</evidence>